<name>A0A1H9KVX3_9BACI</name>
<reference evidence="2 3" key="1">
    <citation type="submission" date="2016-10" db="EMBL/GenBank/DDBJ databases">
        <authorList>
            <person name="de Groot N.N."/>
        </authorList>
    </citation>
    <scope>NUCLEOTIDE SEQUENCE [LARGE SCALE GENOMIC DNA]</scope>
    <source>
        <strain evidence="2 3">DSM 21633</strain>
    </source>
</reference>
<dbReference type="OrthoDB" id="165966at2"/>
<dbReference type="AlphaFoldDB" id="A0A1H9KVX3"/>
<sequence>MRESLSNINKVGRFIFFVLLCLFFLSVIIQFFLAGMAVFVSPANWMKHTFFVHLFGFNIPVLLLLFAFVGRLPNWAYWGIFGLFITVFGMYITANFNPLLGAIHPIVGIVMILISYHLLKKNVELIFLKREGDN</sequence>
<keyword evidence="1" id="KW-0472">Membrane</keyword>
<dbReference type="STRING" id="571933.SAMN05216362_14113"/>
<protein>
    <submittedName>
        <fullName evidence="2">Uncharacterized protein</fullName>
    </submittedName>
</protein>
<dbReference type="EMBL" id="FOES01000041">
    <property type="protein sequence ID" value="SER03017.1"/>
    <property type="molecule type" value="Genomic_DNA"/>
</dbReference>
<keyword evidence="3" id="KW-1185">Reference proteome</keyword>
<evidence type="ECO:0000313" key="3">
    <source>
        <dbReference type="Proteomes" id="UP000199427"/>
    </source>
</evidence>
<gene>
    <name evidence="2" type="ORF">SAMN05216362_14113</name>
</gene>
<evidence type="ECO:0000313" key="2">
    <source>
        <dbReference type="EMBL" id="SER03017.1"/>
    </source>
</evidence>
<evidence type="ECO:0000256" key="1">
    <source>
        <dbReference type="SAM" id="Phobius"/>
    </source>
</evidence>
<dbReference type="Pfam" id="PF19728">
    <property type="entry name" value="DUF6220"/>
    <property type="match status" value="1"/>
</dbReference>
<accession>A0A1H9KVX3</accession>
<feature type="transmembrane region" description="Helical" evidence="1">
    <location>
        <begin position="99"/>
        <end position="119"/>
    </location>
</feature>
<dbReference type="Proteomes" id="UP000199427">
    <property type="component" value="Unassembled WGS sequence"/>
</dbReference>
<feature type="transmembrane region" description="Helical" evidence="1">
    <location>
        <begin position="12"/>
        <end position="38"/>
    </location>
</feature>
<keyword evidence="1" id="KW-0812">Transmembrane</keyword>
<proteinExistence type="predicted"/>
<dbReference type="RefSeq" id="WP_091775334.1">
    <property type="nucleotide sequence ID" value="NZ_FOES01000041.1"/>
</dbReference>
<feature type="transmembrane region" description="Helical" evidence="1">
    <location>
        <begin position="50"/>
        <end position="68"/>
    </location>
</feature>
<dbReference type="InterPro" id="IPR046192">
    <property type="entry name" value="DUF6220"/>
</dbReference>
<organism evidence="2 3">
    <name type="scientific">Piscibacillus halophilus</name>
    <dbReference type="NCBI Taxonomy" id="571933"/>
    <lineage>
        <taxon>Bacteria</taxon>
        <taxon>Bacillati</taxon>
        <taxon>Bacillota</taxon>
        <taxon>Bacilli</taxon>
        <taxon>Bacillales</taxon>
        <taxon>Bacillaceae</taxon>
        <taxon>Piscibacillus</taxon>
    </lineage>
</organism>
<keyword evidence="1" id="KW-1133">Transmembrane helix</keyword>
<feature type="transmembrane region" description="Helical" evidence="1">
    <location>
        <begin position="75"/>
        <end position="93"/>
    </location>
</feature>